<dbReference type="PANTHER" id="PTHR13390:SF0">
    <property type="entry name" value="LIPID DROPLET-ASSOCIATED HYDROLASE"/>
    <property type="match status" value="1"/>
</dbReference>
<gene>
    <name evidence="3" type="ORF">BIW11_14104</name>
</gene>
<organism evidence="3 4">
    <name type="scientific">Tropilaelaps mercedesae</name>
    <dbReference type="NCBI Taxonomy" id="418985"/>
    <lineage>
        <taxon>Eukaryota</taxon>
        <taxon>Metazoa</taxon>
        <taxon>Ecdysozoa</taxon>
        <taxon>Arthropoda</taxon>
        <taxon>Chelicerata</taxon>
        <taxon>Arachnida</taxon>
        <taxon>Acari</taxon>
        <taxon>Parasitiformes</taxon>
        <taxon>Mesostigmata</taxon>
        <taxon>Gamasina</taxon>
        <taxon>Dermanyssoidea</taxon>
        <taxon>Laelapidae</taxon>
        <taxon>Tropilaelaps</taxon>
    </lineage>
</organism>
<proteinExistence type="predicted"/>
<evidence type="ECO:0000256" key="1">
    <source>
        <dbReference type="ARBA" id="ARBA00022801"/>
    </source>
</evidence>
<dbReference type="GO" id="GO:0019915">
    <property type="term" value="P:lipid storage"/>
    <property type="evidence" value="ECO:0007669"/>
    <property type="project" value="InterPro"/>
</dbReference>
<dbReference type="GO" id="GO:0016298">
    <property type="term" value="F:lipase activity"/>
    <property type="evidence" value="ECO:0007669"/>
    <property type="project" value="InterPro"/>
</dbReference>
<name>A0A1V9WZ96_9ACAR</name>
<dbReference type="EMBL" id="MNPL01032143">
    <property type="protein sequence ID" value="OQR66518.1"/>
    <property type="molecule type" value="Genomic_DNA"/>
</dbReference>
<dbReference type="Proteomes" id="UP000192247">
    <property type="component" value="Unassembled WGS sequence"/>
</dbReference>
<dbReference type="AlphaFoldDB" id="A0A1V9WZ96"/>
<dbReference type="GO" id="GO:0005811">
    <property type="term" value="C:lipid droplet"/>
    <property type="evidence" value="ECO:0007669"/>
    <property type="project" value="InterPro"/>
</dbReference>
<feature type="signal peptide" evidence="2">
    <location>
        <begin position="1"/>
        <end position="21"/>
    </location>
</feature>
<dbReference type="PANTHER" id="PTHR13390">
    <property type="entry name" value="LIPASE"/>
    <property type="match status" value="1"/>
</dbReference>
<reference evidence="3 4" key="1">
    <citation type="journal article" date="2017" name="Gigascience">
        <title>Draft genome of the honey bee ectoparasitic mite, Tropilaelaps mercedesae, is shaped by the parasitic life history.</title>
        <authorList>
            <person name="Dong X."/>
            <person name="Armstrong S.D."/>
            <person name="Xia D."/>
            <person name="Makepeace B.L."/>
            <person name="Darby A.C."/>
            <person name="Kadowaki T."/>
        </authorList>
    </citation>
    <scope>NUCLEOTIDE SEQUENCE [LARGE SCALE GENOMIC DNA]</scope>
    <source>
        <strain evidence="3">Wuxi-XJTLU</strain>
    </source>
</reference>
<sequence>MWKSSLFVLANLIHFTPLSLKRWFATWFHGQPHLGEATASFLCKQALYASWFMARDELDKVDKRDDAFLKRSWRLLSFYYGTRDHWCPFEYFDDMRKDYPQADISLCDKNIEHAFVLDEGSTEHMAKYTAEKCKGVL</sequence>
<protein>
    <submittedName>
        <fullName evidence="3">UPF0554 protein C2orf43-like</fullName>
    </submittedName>
</protein>
<evidence type="ECO:0000256" key="2">
    <source>
        <dbReference type="SAM" id="SignalP"/>
    </source>
</evidence>
<dbReference type="OrthoDB" id="448051at2759"/>
<dbReference type="Pfam" id="PF10230">
    <property type="entry name" value="LIDHydrolase"/>
    <property type="match status" value="1"/>
</dbReference>
<evidence type="ECO:0000313" key="4">
    <source>
        <dbReference type="Proteomes" id="UP000192247"/>
    </source>
</evidence>
<dbReference type="InParanoid" id="A0A1V9WZ96"/>
<keyword evidence="1" id="KW-0378">Hydrolase</keyword>
<dbReference type="InterPro" id="IPR019363">
    <property type="entry name" value="LDAH"/>
</dbReference>
<accession>A0A1V9WZ96</accession>
<feature type="chain" id="PRO_5012574021" evidence="2">
    <location>
        <begin position="22"/>
        <end position="137"/>
    </location>
</feature>
<evidence type="ECO:0000313" key="3">
    <source>
        <dbReference type="EMBL" id="OQR66518.1"/>
    </source>
</evidence>
<keyword evidence="4" id="KW-1185">Reference proteome</keyword>
<comment type="caution">
    <text evidence="3">The sequence shown here is derived from an EMBL/GenBank/DDBJ whole genome shotgun (WGS) entry which is preliminary data.</text>
</comment>
<keyword evidence="2" id="KW-0732">Signal</keyword>